<evidence type="ECO:0000256" key="2">
    <source>
        <dbReference type="PIRSR" id="PIRSR000390-2"/>
    </source>
</evidence>
<comment type="caution">
    <text evidence="4">The sequence shown here is derived from an EMBL/GenBank/DDBJ whole genome shotgun (WGS) entry which is preliminary data.</text>
</comment>
<evidence type="ECO:0000313" key="4">
    <source>
        <dbReference type="EMBL" id="KYG33715.1"/>
    </source>
</evidence>
<dbReference type="OrthoDB" id="9810913at2"/>
<dbReference type="InterPro" id="IPR000653">
    <property type="entry name" value="DegT/StrS_aminotransferase"/>
</dbReference>
<dbReference type="STRING" id="519424.AZF04_15945"/>
<dbReference type="InterPro" id="IPR015421">
    <property type="entry name" value="PyrdxlP-dep_Trfase_major"/>
</dbReference>
<dbReference type="InterPro" id="IPR015422">
    <property type="entry name" value="PyrdxlP-dep_Trfase_small"/>
</dbReference>
<dbReference type="SUPFAM" id="SSF53383">
    <property type="entry name" value="PLP-dependent transferases"/>
    <property type="match status" value="1"/>
</dbReference>
<dbReference type="Pfam" id="PF01041">
    <property type="entry name" value="DegT_DnrJ_EryC1"/>
    <property type="match status" value="1"/>
</dbReference>
<dbReference type="Gene3D" id="3.40.640.10">
    <property type="entry name" value="Type I PLP-dependent aspartate aminotransferase-like (Major domain)"/>
    <property type="match status" value="1"/>
</dbReference>
<keyword evidence="2 3" id="KW-0663">Pyridoxal phosphate</keyword>
<keyword evidence="5" id="KW-1185">Reference proteome</keyword>
<dbReference type="CDD" id="cd00616">
    <property type="entry name" value="AHBA_syn"/>
    <property type="match status" value="1"/>
</dbReference>
<proteinExistence type="inferred from homology"/>
<dbReference type="GO" id="GO:0000271">
    <property type="term" value="P:polysaccharide biosynthetic process"/>
    <property type="evidence" value="ECO:0007669"/>
    <property type="project" value="TreeGrafter"/>
</dbReference>
<sequence>MLAINGGKPVRDTFLSYGKQSIDDDDIESVVQVLKSPFLTQGPVIEDFEEAIANYVGSSYAVCFSNGTAALHAAYFAAGIQEGDEVITTPITFVATSNAALYQGATPVFADIDESTYNLSVSKVKEKLTKKTKAIVSVDYTGQPVDYDPFSDLAKKHQLVYISDGAHSLGATYKGKKVGIQADMTMFSFHPVKPITAGEGGVIVTNHPLFRDRLRLFRSHGISKGNIKPDQGDWFYEMHELGMNYRMTDIQAALGLSQLKKIESFIKKRQQIASLYNEAFKEMEGLIIPSQLRNTTSGWHLYVIRLDLSKFKVNRKVIFDSLRAENIGVHVHYIPVYKHPYYQQMGLNSSCIHAEHLYNEMITLPLYPDMNKQDVKDVIKAVNKVLKEYLQ</sequence>
<accession>A0A162ETW0</accession>
<dbReference type="InterPro" id="IPR020026">
    <property type="entry name" value="PseC"/>
</dbReference>
<name>A0A162ETW0_9BACI</name>
<dbReference type="GO" id="GO:0030170">
    <property type="term" value="F:pyridoxal phosphate binding"/>
    <property type="evidence" value="ECO:0007669"/>
    <property type="project" value="TreeGrafter"/>
</dbReference>
<evidence type="ECO:0000256" key="1">
    <source>
        <dbReference type="PIRSR" id="PIRSR000390-1"/>
    </source>
</evidence>
<dbReference type="PIRSF" id="PIRSF000390">
    <property type="entry name" value="PLP_StrS"/>
    <property type="match status" value="1"/>
</dbReference>
<evidence type="ECO:0000256" key="3">
    <source>
        <dbReference type="RuleBase" id="RU004508"/>
    </source>
</evidence>
<dbReference type="PANTHER" id="PTHR30244:SF34">
    <property type="entry name" value="DTDP-4-AMINO-4,6-DIDEOXYGALACTOSE TRANSAMINASE"/>
    <property type="match status" value="1"/>
</dbReference>
<dbReference type="PANTHER" id="PTHR30244">
    <property type="entry name" value="TRANSAMINASE"/>
    <property type="match status" value="1"/>
</dbReference>
<comment type="similarity">
    <text evidence="3">Belongs to the DegT/DnrJ/EryC1 family.</text>
</comment>
<reference evidence="4" key="1">
    <citation type="submission" date="2016-02" db="EMBL/GenBank/DDBJ databases">
        <title>Genome sequence of Bacillus trypoxylicola KCTC 13244(T).</title>
        <authorList>
            <person name="Jeong H."/>
            <person name="Park S.-H."/>
            <person name="Choi S.-K."/>
        </authorList>
    </citation>
    <scope>NUCLEOTIDE SEQUENCE [LARGE SCALE GENOMIC DNA]</scope>
    <source>
        <strain evidence="4">KCTC 13244</strain>
    </source>
</reference>
<dbReference type="NCBIfam" id="TIGR03588">
    <property type="entry name" value="PseC"/>
    <property type="match status" value="1"/>
</dbReference>
<dbReference type="Gene3D" id="3.90.1150.10">
    <property type="entry name" value="Aspartate Aminotransferase, domain 1"/>
    <property type="match status" value="1"/>
</dbReference>
<evidence type="ECO:0000313" key="5">
    <source>
        <dbReference type="Proteomes" id="UP000075806"/>
    </source>
</evidence>
<protein>
    <submittedName>
        <fullName evidence="4">UDP-4-amino-4, 6-dideoxy-N-acetyl-beta-L-altrosamine transaminase</fullName>
    </submittedName>
</protein>
<feature type="modified residue" description="N6-(pyridoxal phosphate)lysine" evidence="2">
    <location>
        <position position="193"/>
    </location>
</feature>
<dbReference type="EMBL" id="LTAO01000005">
    <property type="protein sequence ID" value="KYG33715.1"/>
    <property type="molecule type" value="Genomic_DNA"/>
</dbReference>
<dbReference type="RefSeq" id="WP_061947776.1">
    <property type="nucleotide sequence ID" value="NZ_LTAO01000005.1"/>
</dbReference>
<dbReference type="AlphaFoldDB" id="A0A162ETW0"/>
<dbReference type="Proteomes" id="UP000075806">
    <property type="component" value="Unassembled WGS sequence"/>
</dbReference>
<dbReference type="GO" id="GO:0008483">
    <property type="term" value="F:transaminase activity"/>
    <property type="evidence" value="ECO:0007669"/>
    <property type="project" value="TreeGrafter"/>
</dbReference>
<feature type="active site" description="Proton acceptor" evidence="1">
    <location>
        <position position="193"/>
    </location>
</feature>
<dbReference type="InterPro" id="IPR015424">
    <property type="entry name" value="PyrdxlP-dep_Trfase"/>
</dbReference>
<organism evidence="4 5">
    <name type="scientific">Alkalihalobacillus trypoxylicola</name>
    <dbReference type="NCBI Taxonomy" id="519424"/>
    <lineage>
        <taxon>Bacteria</taxon>
        <taxon>Bacillati</taxon>
        <taxon>Bacillota</taxon>
        <taxon>Bacilli</taxon>
        <taxon>Bacillales</taxon>
        <taxon>Bacillaceae</taxon>
        <taxon>Alkalihalobacillus</taxon>
    </lineage>
</organism>
<gene>
    <name evidence="4" type="ORF">AZF04_15945</name>
</gene>